<feature type="site" description="Important for tRNA non-discrimination" evidence="7">
    <location>
        <position position="31"/>
    </location>
</feature>
<evidence type="ECO:0000313" key="10">
    <source>
        <dbReference type="Proteomes" id="UP000009374"/>
    </source>
</evidence>
<feature type="binding site" evidence="7">
    <location>
        <position position="449"/>
    </location>
    <ligand>
        <name>L-aspartate</name>
        <dbReference type="ChEBI" id="CHEBI:29991"/>
    </ligand>
</feature>
<dbReference type="CDD" id="cd00777">
    <property type="entry name" value="AspRS_core"/>
    <property type="match status" value="1"/>
</dbReference>
<dbReference type="InterPro" id="IPR004364">
    <property type="entry name" value="Aa-tRNA-synt_II"/>
</dbReference>
<evidence type="ECO:0000259" key="8">
    <source>
        <dbReference type="PROSITE" id="PS50862"/>
    </source>
</evidence>
<dbReference type="HAMAP" id="MF_00044">
    <property type="entry name" value="Asp_tRNA_synth_type1"/>
    <property type="match status" value="1"/>
</dbReference>
<dbReference type="InterPro" id="IPR006195">
    <property type="entry name" value="aa-tRNA-synth_II"/>
</dbReference>
<dbReference type="Pfam" id="PF01336">
    <property type="entry name" value="tRNA_anti-codon"/>
    <property type="match status" value="1"/>
</dbReference>
<evidence type="ECO:0000256" key="6">
    <source>
        <dbReference type="ARBA" id="ARBA00023146"/>
    </source>
</evidence>
<dbReference type="GO" id="GO:0005524">
    <property type="term" value="F:ATP binding"/>
    <property type="evidence" value="ECO:0007669"/>
    <property type="project" value="UniProtKB-UniRule"/>
</dbReference>
<dbReference type="GO" id="GO:0005737">
    <property type="term" value="C:cytoplasm"/>
    <property type="evidence" value="ECO:0007669"/>
    <property type="project" value="UniProtKB-SubCell"/>
</dbReference>
<organism evidence="9 10">
    <name type="scientific">Leptospirillum ferrodiazotrophum</name>
    <dbReference type="NCBI Taxonomy" id="412449"/>
    <lineage>
        <taxon>Bacteria</taxon>
        <taxon>Pseudomonadati</taxon>
        <taxon>Nitrospirota</taxon>
        <taxon>Nitrospiria</taxon>
        <taxon>Nitrospirales</taxon>
        <taxon>Nitrospiraceae</taxon>
        <taxon>Leptospirillum</taxon>
    </lineage>
</organism>
<feature type="binding site" evidence="7">
    <location>
        <position position="175"/>
    </location>
    <ligand>
        <name>L-aspartate</name>
        <dbReference type="ChEBI" id="CHEBI:29991"/>
    </ligand>
</feature>
<feature type="binding site" evidence="7">
    <location>
        <begin position="221"/>
        <end position="223"/>
    </location>
    <ligand>
        <name>ATP</name>
        <dbReference type="ChEBI" id="CHEBI:30616"/>
    </ligand>
</feature>
<dbReference type="AlphaFoldDB" id="C6HYA2"/>
<dbReference type="InterPro" id="IPR012340">
    <property type="entry name" value="NA-bd_OB-fold"/>
</dbReference>
<dbReference type="Pfam" id="PF00152">
    <property type="entry name" value="tRNA-synt_2"/>
    <property type="match status" value="1"/>
</dbReference>
<dbReference type="SUPFAM" id="SSF55261">
    <property type="entry name" value="GAD domain-like"/>
    <property type="match status" value="1"/>
</dbReference>
<proteinExistence type="inferred from homology"/>
<dbReference type="NCBIfam" id="NF001750">
    <property type="entry name" value="PRK00476.1"/>
    <property type="match status" value="1"/>
</dbReference>
<keyword evidence="10" id="KW-1185">Reference proteome</keyword>
<dbReference type="SUPFAM" id="SSF55681">
    <property type="entry name" value="Class II aaRS and biotin synthetases"/>
    <property type="match status" value="1"/>
</dbReference>
<evidence type="ECO:0000256" key="3">
    <source>
        <dbReference type="ARBA" id="ARBA00022741"/>
    </source>
</evidence>
<dbReference type="GO" id="GO:0004815">
    <property type="term" value="F:aspartate-tRNA ligase activity"/>
    <property type="evidence" value="ECO:0007669"/>
    <property type="project" value="UniProtKB-UniRule"/>
</dbReference>
<keyword evidence="2 7" id="KW-0436">Ligase</keyword>
<name>C6HYA2_9BACT</name>
<dbReference type="PRINTS" id="PR01042">
    <property type="entry name" value="TRNASYNTHASP"/>
</dbReference>
<feature type="site" description="Important for tRNA non-discrimination" evidence="7">
    <location>
        <position position="83"/>
    </location>
</feature>
<dbReference type="InterPro" id="IPR047089">
    <property type="entry name" value="Asp-tRNA-ligase_1_N"/>
</dbReference>
<evidence type="ECO:0000256" key="5">
    <source>
        <dbReference type="ARBA" id="ARBA00022917"/>
    </source>
</evidence>
<evidence type="ECO:0000256" key="7">
    <source>
        <dbReference type="HAMAP-Rule" id="MF_00044"/>
    </source>
</evidence>
<evidence type="ECO:0000256" key="1">
    <source>
        <dbReference type="ARBA" id="ARBA00006303"/>
    </source>
</evidence>
<gene>
    <name evidence="7" type="primary">aspS</name>
    <name evidence="9" type="ORF">UBAL3_94170058</name>
</gene>
<feature type="binding site" evidence="7">
    <location>
        <begin position="535"/>
        <end position="538"/>
    </location>
    <ligand>
        <name>ATP</name>
        <dbReference type="ChEBI" id="CHEBI:30616"/>
    </ligand>
</feature>
<dbReference type="Gene3D" id="3.30.1360.30">
    <property type="entry name" value="GAD-like domain"/>
    <property type="match status" value="1"/>
</dbReference>
<dbReference type="PANTHER" id="PTHR22594:SF5">
    <property type="entry name" value="ASPARTATE--TRNA LIGASE, MITOCHONDRIAL"/>
    <property type="match status" value="1"/>
</dbReference>
<dbReference type="InterPro" id="IPR004365">
    <property type="entry name" value="NA-bd_OB_tRNA"/>
</dbReference>
<comment type="similarity">
    <text evidence="1 7">Belongs to the class-II aminoacyl-tRNA synthetase family. Type 1 subfamily.</text>
</comment>
<dbReference type="Proteomes" id="UP000009374">
    <property type="component" value="Unassembled WGS sequence"/>
</dbReference>
<dbReference type="GO" id="GO:0050560">
    <property type="term" value="F:aspartate-tRNA(Asn) ligase activity"/>
    <property type="evidence" value="ECO:0007669"/>
    <property type="project" value="UniProtKB-EC"/>
</dbReference>
<keyword evidence="4 7" id="KW-0067">ATP-binding</keyword>
<dbReference type="InterPro" id="IPR029351">
    <property type="entry name" value="GAD_dom"/>
</dbReference>
<keyword evidence="3 7" id="KW-0547">Nucleotide-binding</keyword>
<comment type="catalytic activity">
    <reaction evidence="7">
        <text>tRNA(Asx) + L-aspartate + ATP = L-aspartyl-tRNA(Asx) + AMP + diphosphate</text>
        <dbReference type="Rhea" id="RHEA:18349"/>
        <dbReference type="Rhea" id="RHEA-COMP:9710"/>
        <dbReference type="Rhea" id="RHEA-COMP:9711"/>
        <dbReference type="ChEBI" id="CHEBI:29991"/>
        <dbReference type="ChEBI" id="CHEBI:30616"/>
        <dbReference type="ChEBI" id="CHEBI:33019"/>
        <dbReference type="ChEBI" id="CHEBI:78442"/>
        <dbReference type="ChEBI" id="CHEBI:78516"/>
        <dbReference type="ChEBI" id="CHEBI:456215"/>
        <dbReference type="EC" id="6.1.1.23"/>
    </reaction>
</comment>
<dbReference type="NCBIfam" id="TIGR00459">
    <property type="entry name" value="aspS_bact"/>
    <property type="match status" value="1"/>
</dbReference>
<feature type="binding site" evidence="7">
    <location>
        <position position="483"/>
    </location>
    <ligand>
        <name>ATP</name>
        <dbReference type="ChEBI" id="CHEBI:30616"/>
    </ligand>
</feature>
<dbReference type="SUPFAM" id="SSF50249">
    <property type="entry name" value="Nucleic acid-binding proteins"/>
    <property type="match status" value="1"/>
</dbReference>
<keyword evidence="5 7" id="KW-0648">Protein biosynthesis</keyword>
<dbReference type="EMBL" id="GG693877">
    <property type="protein sequence ID" value="EES52453.1"/>
    <property type="molecule type" value="Genomic_DNA"/>
</dbReference>
<dbReference type="EC" id="6.1.1.23" evidence="7"/>
<dbReference type="InterPro" id="IPR004524">
    <property type="entry name" value="Asp-tRNA-ligase_1"/>
</dbReference>
<dbReference type="InterPro" id="IPR004115">
    <property type="entry name" value="GAD-like_sf"/>
</dbReference>
<keyword evidence="7" id="KW-0963">Cytoplasm</keyword>
<dbReference type="PROSITE" id="PS50862">
    <property type="entry name" value="AA_TRNA_LIGASE_II"/>
    <property type="match status" value="1"/>
</dbReference>
<dbReference type="Pfam" id="PF02938">
    <property type="entry name" value="GAD"/>
    <property type="match status" value="1"/>
</dbReference>
<comment type="subcellular location">
    <subcellularLocation>
        <location evidence="7">Cytoplasm</location>
    </subcellularLocation>
</comment>
<dbReference type="PANTHER" id="PTHR22594">
    <property type="entry name" value="ASPARTYL/LYSYL-TRNA SYNTHETASE"/>
    <property type="match status" value="1"/>
</dbReference>
<feature type="region of interest" description="Aspartate" evidence="7">
    <location>
        <begin position="199"/>
        <end position="202"/>
    </location>
</feature>
<evidence type="ECO:0000256" key="2">
    <source>
        <dbReference type="ARBA" id="ARBA00022598"/>
    </source>
</evidence>
<dbReference type="Gene3D" id="2.40.50.140">
    <property type="entry name" value="Nucleic acid-binding proteins"/>
    <property type="match status" value="1"/>
</dbReference>
<keyword evidence="6 7" id="KW-0030">Aminoacyl-tRNA synthetase</keyword>
<evidence type="ECO:0000256" key="4">
    <source>
        <dbReference type="ARBA" id="ARBA00022840"/>
    </source>
</evidence>
<feature type="binding site" evidence="7">
    <location>
        <position position="230"/>
    </location>
    <ligand>
        <name>ATP</name>
        <dbReference type="ChEBI" id="CHEBI:30616"/>
    </ligand>
</feature>
<feature type="binding site" evidence="7">
    <location>
        <position position="221"/>
    </location>
    <ligand>
        <name>L-aspartate</name>
        <dbReference type="ChEBI" id="CHEBI:29991"/>
    </ligand>
</feature>
<dbReference type="InterPro" id="IPR045864">
    <property type="entry name" value="aa-tRNA-synth_II/BPL/LPL"/>
</dbReference>
<evidence type="ECO:0000313" key="9">
    <source>
        <dbReference type="EMBL" id="EES52453.1"/>
    </source>
</evidence>
<feature type="domain" description="Aminoacyl-transfer RNA synthetases class-II family profile" evidence="8">
    <location>
        <begin position="142"/>
        <end position="556"/>
    </location>
</feature>
<dbReference type="InterPro" id="IPR047090">
    <property type="entry name" value="AspRS_core"/>
</dbReference>
<accession>C6HYA2</accession>
<dbReference type="CDD" id="cd04317">
    <property type="entry name" value="EcAspRS_like_N"/>
    <property type="match status" value="1"/>
</dbReference>
<dbReference type="GO" id="GO:0003676">
    <property type="term" value="F:nucleic acid binding"/>
    <property type="evidence" value="ECO:0007669"/>
    <property type="project" value="InterPro"/>
</dbReference>
<dbReference type="GO" id="GO:0006422">
    <property type="term" value="P:aspartyl-tRNA aminoacylation"/>
    <property type="evidence" value="ECO:0007669"/>
    <property type="project" value="UniProtKB-UniRule"/>
</dbReference>
<sequence length="585" mass="65763">MYRSHPVSDLFTSPPGTPVTIAGWVQTVRDHGGLLFIELRDRSGRIQCVVDAKDNRLLEEAAKTLRDEWVISLHGTVGMRPEGTVNVSVAGGDREVRVTQLTILNSAKTPPFPVGTSEEVSESLRLTYRYLDMRSPRLLEALRFRSELTALIRNHMTSHQFWEIETPLLTRSTPEGARDFLVPSRLEKGSFYALPQSPQLFKQLLMVGGLERYFQIARCFRDEDLRADRQPEFTQVDIEASFLTRDKFLGIIEELFCDIFKKFRGETLSRPFMRLTYDEAMNRYGSDKPDLRYDLPIVDLTDLARNTQFSVFTNAVAAEEGTVRGIRYPGGAALSRKEIEDLTAWAMGQGAKGLAWIKSEAEGLASPILKFIPEEVQKGVRERMEAQPGDLLLFIADTKKTALRILGALRQHVAERAGLIDRSKTSLFWVVDFPLLEWNPDEKRYEAIHHPFTAPHPDDLGILSEAPEKTRSLAYDLVLNGTEVGGGSIRNHELELQRRIFDLIGLSEEEATRRFGFLLEALSFGAPPHGGMAIGLDRLAMILLGRDSIREVMAFPKTQKGSCLLTEAPAPVDGVQLRELGIRLS</sequence>
<comment type="function">
    <text evidence="7">Aspartyl-tRNA synthetase with relaxed tRNA specificity since it is able to aspartylate not only its cognate tRNA(Asp) but also tRNA(Asn). Reaction proceeds in two steps: L-aspartate is first activated by ATP to form Asp-AMP and then transferred to the acceptor end of tRNA(Asp/Asn).</text>
</comment>
<comment type="subunit">
    <text evidence="7">Homodimer.</text>
</comment>
<protein>
    <recommendedName>
        <fullName evidence="7">Aspartate--tRNA(Asp/Asn) ligase</fullName>
        <ecNumber evidence="7">6.1.1.23</ecNumber>
    </recommendedName>
    <alternativeName>
        <fullName evidence="7">Aspartyl-tRNA synthetase</fullName>
        <shortName evidence="7">AspRS</shortName>
    </alternativeName>
    <alternativeName>
        <fullName evidence="7">Non-discriminating aspartyl-tRNA synthetase</fullName>
        <shortName evidence="7">ND-AspRS</shortName>
    </alternativeName>
</protein>
<reference evidence="9 10" key="1">
    <citation type="journal article" date="2009" name="Appl. Environ. Microbiol.">
        <title>Community genomic and proteomic analyses of chemoautotrophic iron-oxidizing "Leptospirillum rubarum" (Group II) and "Leptospirillum ferrodiazotrophum" (Group III) bacteria in acid mine drainage biofilms.</title>
        <authorList>
            <person name="Goltsman D.S."/>
            <person name="Denef V.J."/>
            <person name="Singer S.W."/>
            <person name="VerBerkmoes N.C."/>
            <person name="Lefsrud M."/>
            <person name="Mueller R.S."/>
            <person name="Dick G.J."/>
            <person name="Sun C.L."/>
            <person name="Wheeler K.E."/>
            <person name="Zemla A."/>
            <person name="Baker B.J."/>
            <person name="Hauser L."/>
            <person name="Land M."/>
            <person name="Shah M.B."/>
            <person name="Thelen M.P."/>
            <person name="Hettich R.L."/>
            <person name="Banfield J.F."/>
        </authorList>
    </citation>
    <scope>NUCLEOTIDE SEQUENCE [LARGE SCALE GENOMIC DNA]</scope>
</reference>
<dbReference type="InterPro" id="IPR002312">
    <property type="entry name" value="Asp/Asn-tRNA-synth_IIb"/>
</dbReference>
<dbReference type="Gene3D" id="3.30.930.10">
    <property type="entry name" value="Bira Bifunctional Protein, Domain 2"/>
    <property type="match status" value="1"/>
</dbReference>
<feature type="binding site" evidence="7">
    <location>
        <position position="490"/>
    </location>
    <ligand>
        <name>L-aspartate</name>
        <dbReference type="ChEBI" id="CHEBI:29991"/>
    </ligand>
</feature>